<dbReference type="GO" id="GO:0051082">
    <property type="term" value="F:unfolded protein binding"/>
    <property type="evidence" value="ECO:0007669"/>
    <property type="project" value="InterPro"/>
</dbReference>
<dbReference type="OrthoDB" id="1145062at2"/>
<dbReference type="PANTHER" id="PTHR35089:SF1">
    <property type="entry name" value="CHAPERONE PROTEIN SKP"/>
    <property type="match status" value="1"/>
</dbReference>
<organism evidence="3 4">
    <name type="scientific">Winogradskyella jejuensis</name>
    <dbReference type="NCBI Taxonomy" id="1089305"/>
    <lineage>
        <taxon>Bacteria</taxon>
        <taxon>Pseudomonadati</taxon>
        <taxon>Bacteroidota</taxon>
        <taxon>Flavobacteriia</taxon>
        <taxon>Flavobacteriales</taxon>
        <taxon>Flavobacteriaceae</taxon>
        <taxon>Winogradskyella</taxon>
    </lineage>
</organism>
<comment type="similarity">
    <text evidence="1">Belongs to the Skp family.</text>
</comment>
<dbReference type="Gene3D" id="3.30.910.20">
    <property type="entry name" value="Skp domain"/>
    <property type="match status" value="1"/>
</dbReference>
<keyword evidence="4" id="KW-1185">Reference proteome</keyword>
<accession>A0A1M5MW02</accession>
<dbReference type="AlphaFoldDB" id="A0A1M5MW02"/>
<evidence type="ECO:0000256" key="1">
    <source>
        <dbReference type="ARBA" id="ARBA00009091"/>
    </source>
</evidence>
<dbReference type="SMART" id="SM00935">
    <property type="entry name" value="OmpH"/>
    <property type="match status" value="1"/>
</dbReference>
<evidence type="ECO:0000256" key="2">
    <source>
        <dbReference type="ARBA" id="ARBA00022729"/>
    </source>
</evidence>
<proteinExistence type="inferred from homology"/>
<evidence type="ECO:0000313" key="4">
    <source>
        <dbReference type="Proteomes" id="UP000184522"/>
    </source>
</evidence>
<dbReference type="GO" id="GO:0050821">
    <property type="term" value="P:protein stabilization"/>
    <property type="evidence" value="ECO:0007669"/>
    <property type="project" value="TreeGrafter"/>
</dbReference>
<dbReference type="GO" id="GO:0005829">
    <property type="term" value="C:cytosol"/>
    <property type="evidence" value="ECO:0007669"/>
    <property type="project" value="TreeGrafter"/>
</dbReference>
<dbReference type="EMBL" id="FQWS01000001">
    <property type="protein sequence ID" value="SHG81395.1"/>
    <property type="molecule type" value="Genomic_DNA"/>
</dbReference>
<dbReference type="InterPro" id="IPR024930">
    <property type="entry name" value="Skp_dom_sf"/>
</dbReference>
<dbReference type="SUPFAM" id="SSF111384">
    <property type="entry name" value="OmpH-like"/>
    <property type="match status" value="1"/>
</dbReference>
<dbReference type="RefSeq" id="WP_073083852.1">
    <property type="nucleotide sequence ID" value="NZ_FQWS01000001.1"/>
</dbReference>
<dbReference type="PROSITE" id="PS51257">
    <property type="entry name" value="PROKAR_LIPOPROTEIN"/>
    <property type="match status" value="1"/>
</dbReference>
<dbReference type="Proteomes" id="UP000184522">
    <property type="component" value="Unassembled WGS sequence"/>
</dbReference>
<dbReference type="InterPro" id="IPR005632">
    <property type="entry name" value="Chaperone_Skp"/>
</dbReference>
<name>A0A1M5MW02_9FLAO</name>
<sequence>MKNIFRVLAIAVLFSACQQQQKIGFVNNGDVLDGYQMKIDIEETYKARNEAFSKRMDSIDREFQVEVKAFQLASSKMSQKKAQEKYNELGQKNQLLTQQFQKDQQILQQGFAQEMDSVVKKMNAFVKDYGKANGYNFIFGQNEAGSVLYGEEAYDLTKVITDAMNAELEKDEKEEEKK</sequence>
<evidence type="ECO:0000313" key="3">
    <source>
        <dbReference type="EMBL" id="SHG81395.1"/>
    </source>
</evidence>
<dbReference type="Pfam" id="PF03938">
    <property type="entry name" value="OmpH"/>
    <property type="match status" value="1"/>
</dbReference>
<keyword evidence="2" id="KW-0732">Signal</keyword>
<reference evidence="4" key="1">
    <citation type="submission" date="2016-11" db="EMBL/GenBank/DDBJ databases">
        <authorList>
            <person name="Varghese N."/>
            <person name="Submissions S."/>
        </authorList>
    </citation>
    <scope>NUCLEOTIDE SEQUENCE [LARGE SCALE GENOMIC DNA]</scope>
    <source>
        <strain evidence="4">DSM 25330</strain>
    </source>
</reference>
<protein>
    <submittedName>
        <fullName evidence="3">Periplasmic chaperone for outer membrane proteins Skp</fullName>
    </submittedName>
</protein>
<gene>
    <name evidence="3" type="ORF">SAMN05444148_1012</name>
</gene>
<dbReference type="PANTHER" id="PTHR35089">
    <property type="entry name" value="CHAPERONE PROTEIN SKP"/>
    <property type="match status" value="1"/>
</dbReference>
<dbReference type="STRING" id="1089305.SAMN05444148_1012"/>